<dbReference type="Proteomes" id="UP000179024">
    <property type="component" value="Unassembled WGS sequence"/>
</dbReference>
<sequence>MSFIPKINKTPLLSVVISVLIVAGMALSYQYVRSQQSLTSLASTNSSLDTKLATAKKQLAAAKKELEKLKAEDQFVKNKALETEIKNIQTTYDKAVKTYESLVKLKESTTKTGDLDDRFSEVLTLLSDKHYASASAQLNVLSLKIKDEQSKLAATFAIPQNVPVNNAPPGSGFRRQQVQIDIGNYLVDIFTADLNSVRVIVDTASDGDCRDGCPVLALGDYAGRSGAIAGVNGPYFCPAAYPSCAGKTNSFDTLIMNKNKTYFNSDNNVYSTIPAAIFSGNSARYVGQSLEWGRDTGVDAVIAAQPMLLSGGNVTFGGDGEVKRAGKGSRSFIGTSGSTVYIGVVHNASVAEVARVLHSLGVQNALNLDSGGSTALWAGGYKVGPGRATPFGILIVGK</sequence>
<comment type="caution">
    <text evidence="3">The sequence shown here is derived from an EMBL/GenBank/DDBJ whole genome shotgun (WGS) entry which is preliminary data.</text>
</comment>
<dbReference type="EMBL" id="MGAE01000032">
    <property type="protein sequence ID" value="OGK38986.1"/>
    <property type="molecule type" value="Genomic_DNA"/>
</dbReference>
<protein>
    <recommendedName>
        <fullName evidence="2">Phosphodiester glycosidase domain-containing protein</fullName>
    </recommendedName>
</protein>
<proteinExistence type="predicted"/>
<dbReference type="AlphaFoldDB" id="A0A1F7I6I0"/>
<evidence type="ECO:0000313" key="3">
    <source>
        <dbReference type="EMBL" id="OGK38986.1"/>
    </source>
</evidence>
<dbReference type="InterPro" id="IPR018711">
    <property type="entry name" value="NAGPA"/>
</dbReference>
<name>A0A1F7I6I0_9BACT</name>
<feature type="domain" description="Phosphodiester glycosidase" evidence="2">
    <location>
        <begin position="226"/>
        <end position="394"/>
    </location>
</feature>
<keyword evidence="1" id="KW-0175">Coiled coil</keyword>
<evidence type="ECO:0000313" key="4">
    <source>
        <dbReference type="Proteomes" id="UP000179024"/>
    </source>
</evidence>
<evidence type="ECO:0000259" key="2">
    <source>
        <dbReference type="Pfam" id="PF09992"/>
    </source>
</evidence>
<organism evidence="3 4">
    <name type="scientific">Candidatus Roizmanbacteria bacterium RIFCSPHIGHO2_12_FULL_44_10</name>
    <dbReference type="NCBI Taxonomy" id="1802054"/>
    <lineage>
        <taxon>Bacteria</taxon>
        <taxon>Candidatus Roizmaniibacteriota</taxon>
    </lineage>
</organism>
<reference evidence="3 4" key="1">
    <citation type="journal article" date="2016" name="Nat. Commun.">
        <title>Thousands of microbial genomes shed light on interconnected biogeochemical processes in an aquifer system.</title>
        <authorList>
            <person name="Anantharaman K."/>
            <person name="Brown C.T."/>
            <person name="Hug L.A."/>
            <person name="Sharon I."/>
            <person name="Castelle C.J."/>
            <person name="Probst A.J."/>
            <person name="Thomas B.C."/>
            <person name="Singh A."/>
            <person name="Wilkins M.J."/>
            <person name="Karaoz U."/>
            <person name="Brodie E.L."/>
            <person name="Williams K.H."/>
            <person name="Hubbard S.S."/>
            <person name="Banfield J.F."/>
        </authorList>
    </citation>
    <scope>NUCLEOTIDE SEQUENCE [LARGE SCALE GENOMIC DNA]</scope>
</reference>
<dbReference type="Pfam" id="PF09992">
    <property type="entry name" value="NAGPA"/>
    <property type="match status" value="1"/>
</dbReference>
<evidence type="ECO:0000256" key="1">
    <source>
        <dbReference type="SAM" id="Coils"/>
    </source>
</evidence>
<gene>
    <name evidence="3" type="ORF">A3F34_02200</name>
</gene>
<feature type="coiled-coil region" evidence="1">
    <location>
        <begin position="45"/>
        <end position="98"/>
    </location>
</feature>
<accession>A0A1F7I6I0</accession>